<evidence type="ECO:0000313" key="2">
    <source>
        <dbReference type="Proteomes" id="UP000010366"/>
    </source>
</evidence>
<dbReference type="AlphaFoldDB" id="K9U9I1"/>
<organism evidence="1 2">
    <name type="scientific">Chamaesiphon minutus (strain ATCC 27169 / PCC 6605)</name>
    <dbReference type="NCBI Taxonomy" id="1173020"/>
    <lineage>
        <taxon>Bacteria</taxon>
        <taxon>Bacillati</taxon>
        <taxon>Cyanobacteriota</taxon>
        <taxon>Cyanophyceae</taxon>
        <taxon>Gomontiellales</taxon>
        <taxon>Chamaesiphonaceae</taxon>
        <taxon>Chamaesiphon</taxon>
    </lineage>
</organism>
<sequence length="70" mass="8069">MERVIPHDFTIQTERCLLRRPSSDDIPHFAATHFAGFNDGMQWEPPATIASRDLSFQAETNYRSQFVQAD</sequence>
<gene>
    <name evidence="1" type="ORF">Cha6605_0461</name>
</gene>
<accession>K9U9I1</accession>
<dbReference type="STRING" id="1173020.Cha6605_0461"/>
<reference evidence="1 2" key="1">
    <citation type="submission" date="2012-05" db="EMBL/GenBank/DDBJ databases">
        <title>Finished chromosome of genome of Chamaesiphon sp. PCC 6605.</title>
        <authorList>
            <consortium name="US DOE Joint Genome Institute"/>
            <person name="Gugger M."/>
            <person name="Coursin T."/>
            <person name="Rippka R."/>
            <person name="Tandeau De Marsac N."/>
            <person name="Huntemann M."/>
            <person name="Wei C.-L."/>
            <person name="Han J."/>
            <person name="Detter J.C."/>
            <person name="Han C."/>
            <person name="Tapia R."/>
            <person name="Chen A."/>
            <person name="Kyrpides N."/>
            <person name="Mavromatis K."/>
            <person name="Markowitz V."/>
            <person name="Szeto E."/>
            <person name="Ivanova N."/>
            <person name="Pagani I."/>
            <person name="Pati A."/>
            <person name="Goodwin L."/>
            <person name="Nordberg H.P."/>
            <person name="Cantor M.N."/>
            <person name="Hua S.X."/>
            <person name="Woyke T."/>
            <person name="Kerfeld C.A."/>
        </authorList>
    </citation>
    <scope>NUCLEOTIDE SEQUENCE [LARGE SCALE GENOMIC DNA]</scope>
    <source>
        <strain evidence="2">ATCC 27169 / PCC 6605</strain>
    </source>
</reference>
<protein>
    <submittedName>
        <fullName evidence="1">Uncharacterized protein</fullName>
    </submittedName>
</protein>
<dbReference type="RefSeq" id="WP_015157946.1">
    <property type="nucleotide sequence ID" value="NC_019697.1"/>
</dbReference>
<evidence type="ECO:0000313" key="1">
    <source>
        <dbReference type="EMBL" id="AFY91752.1"/>
    </source>
</evidence>
<dbReference type="KEGG" id="cmp:Cha6605_0461"/>
<dbReference type="HOGENOM" id="CLU_2750378_0_0_3"/>
<dbReference type="OrthoDB" id="9804153at2"/>
<dbReference type="Proteomes" id="UP000010366">
    <property type="component" value="Chromosome"/>
</dbReference>
<dbReference type="EMBL" id="CP003600">
    <property type="protein sequence ID" value="AFY91752.1"/>
    <property type="molecule type" value="Genomic_DNA"/>
</dbReference>
<name>K9U9I1_CHAP6</name>
<keyword evidence="2" id="KW-1185">Reference proteome</keyword>
<proteinExistence type="predicted"/>